<dbReference type="EMBL" id="JAKIJS010000001">
    <property type="protein sequence ID" value="MCF6137800.1"/>
    <property type="molecule type" value="Genomic_DNA"/>
</dbReference>
<dbReference type="SUPFAM" id="SSF88659">
    <property type="entry name" value="Sigma3 and sigma4 domains of RNA polymerase sigma factors"/>
    <property type="match status" value="1"/>
</dbReference>
<keyword evidence="2" id="KW-1185">Reference proteome</keyword>
<protein>
    <recommendedName>
        <fullName evidence="3">RNA polymerase sigma-70 region 3 domain-containing protein</fullName>
    </recommendedName>
</protein>
<name>A0ABS9H2C2_9BACL</name>
<evidence type="ECO:0000313" key="1">
    <source>
        <dbReference type="EMBL" id="MCF6137800.1"/>
    </source>
</evidence>
<gene>
    <name evidence="1" type="ORF">L2716_08660</name>
</gene>
<sequence length="74" mass="8626">MFNNLRRFSQTPYPRLQLEISTAVKQVKIEQDRSPTVQELSLQIGAPIERILEAMEYNLNANHQHVAPKHYSVH</sequence>
<evidence type="ECO:0000313" key="2">
    <source>
        <dbReference type="Proteomes" id="UP001649381"/>
    </source>
</evidence>
<evidence type="ECO:0008006" key="3">
    <source>
        <dbReference type="Google" id="ProtNLM"/>
    </source>
</evidence>
<reference evidence="1 2" key="1">
    <citation type="submission" date="2022-01" db="EMBL/GenBank/DDBJ databases">
        <title>Alkalihalobacillus sp. EGI L200015, a novel bacterium isolated from a salt lake sediment.</title>
        <authorList>
            <person name="Gao L."/>
            <person name="Fang B.-Z."/>
            <person name="Li W.-J."/>
        </authorList>
    </citation>
    <scope>NUCLEOTIDE SEQUENCE [LARGE SCALE GENOMIC DNA]</scope>
    <source>
        <strain evidence="1 2">KCTC 12718</strain>
    </source>
</reference>
<dbReference type="RefSeq" id="WP_236333695.1">
    <property type="nucleotide sequence ID" value="NZ_JAKIJS010000001.1"/>
</dbReference>
<dbReference type="Proteomes" id="UP001649381">
    <property type="component" value="Unassembled WGS sequence"/>
</dbReference>
<dbReference type="InterPro" id="IPR013324">
    <property type="entry name" value="RNA_pol_sigma_r3/r4-like"/>
</dbReference>
<accession>A0ABS9H2C2</accession>
<proteinExistence type="predicted"/>
<organism evidence="1 2">
    <name type="scientific">Pseudalkalibacillus berkeleyi</name>
    <dbReference type="NCBI Taxonomy" id="1069813"/>
    <lineage>
        <taxon>Bacteria</taxon>
        <taxon>Bacillati</taxon>
        <taxon>Bacillota</taxon>
        <taxon>Bacilli</taxon>
        <taxon>Bacillales</taxon>
        <taxon>Fictibacillaceae</taxon>
        <taxon>Pseudalkalibacillus</taxon>
    </lineage>
</organism>
<comment type="caution">
    <text evidence="1">The sequence shown here is derived from an EMBL/GenBank/DDBJ whole genome shotgun (WGS) entry which is preliminary data.</text>
</comment>